<organism evidence="11 12">
    <name type="scientific">Polistes dominula</name>
    <name type="common">European paper wasp</name>
    <name type="synonym">Vespa dominula</name>
    <dbReference type="NCBI Taxonomy" id="743375"/>
    <lineage>
        <taxon>Eukaryota</taxon>
        <taxon>Metazoa</taxon>
        <taxon>Ecdysozoa</taxon>
        <taxon>Arthropoda</taxon>
        <taxon>Hexapoda</taxon>
        <taxon>Insecta</taxon>
        <taxon>Pterygota</taxon>
        <taxon>Neoptera</taxon>
        <taxon>Endopterygota</taxon>
        <taxon>Hymenoptera</taxon>
        <taxon>Apocrita</taxon>
        <taxon>Aculeata</taxon>
        <taxon>Vespoidea</taxon>
        <taxon>Vespidae</taxon>
        <taxon>Polistinae</taxon>
        <taxon>Polistini</taxon>
        <taxon>Polistes</taxon>
    </lineage>
</organism>
<comment type="function">
    <text evidence="1">Probable adenosyl-L-methionine (AdoMet)-dependent tRNA (uracil-O(2)-)-methyltransferase.</text>
</comment>
<evidence type="ECO:0000256" key="3">
    <source>
        <dbReference type="ARBA" id="ARBA00009056"/>
    </source>
</evidence>
<keyword evidence="8 10" id="KW-0819">tRNA processing</keyword>
<keyword evidence="4 10" id="KW-0963">Cytoplasm</keyword>
<comment type="function">
    <text evidence="10">Adenosyl-L-methionine (AdoMet)-dependent tRNA (uracil-O(2)-)-methyltransferase.</text>
</comment>
<dbReference type="PANTHER" id="PTHR21210:SF0">
    <property type="entry name" value="TRNA (URACIL-O(2)-)-METHYLTRANSFERASE-RELATED"/>
    <property type="match status" value="1"/>
</dbReference>
<reference evidence="12" key="1">
    <citation type="submission" date="2025-08" db="UniProtKB">
        <authorList>
            <consortium name="RefSeq"/>
        </authorList>
    </citation>
    <scope>IDENTIFICATION</scope>
    <source>
        <tissue evidence="12">Whole body</tissue>
    </source>
</reference>
<evidence type="ECO:0000256" key="1">
    <source>
        <dbReference type="ARBA" id="ARBA00002778"/>
    </source>
</evidence>
<comment type="subcellular location">
    <subcellularLocation>
        <location evidence="2 10">Cytoplasm</location>
    </subcellularLocation>
</comment>
<dbReference type="Proteomes" id="UP000694924">
    <property type="component" value="Unplaced"/>
</dbReference>
<accession>A0ABM1IAG9</accession>
<evidence type="ECO:0000313" key="12">
    <source>
        <dbReference type="RefSeq" id="XP_015177206.1"/>
    </source>
</evidence>
<sequence length="588" mass="68068">MNFELVVSESSDNGVLNFWKAIEILINNPHTINRRILICQKILTAQFKNNHNLYSYIKEIQSLSIENDLKNNNENIFLNVNKLLSRNSQFGTTLEFIFINTIENYVLFVQKCISKDNVSLGTNVIYKIVYEKEGIISMYVQKIDDNIDYHKSINWLKNTLFIRLMKWMKPDSSINNRLIINSLSLVHSEKYAKLYTELKLKYGTSLVKAWTESTDPSKFVYEDIAIATYLILLWENERNENGSKKLQSFVDLGCGNGLLVYILSSEGYPGLGIDLRARKLWDHFPKSTRLEVQTIIPSTTLFPDIDWLIGNHSDELTPWIPVIAARSSYNCRFFLLPCCAYEFDGSKFQRQNTFLSKYSEYISCILNMSKICGFDTKLDKLRIPSTKRISLIGFKRNYSKDDFLLQEKRIQELITITSLAKYNLIKNDNNEKSINSWSDNFKPRNPIEKVRNCTQLNKTLISDIIKLVTSELLSTYRPINLSEKNNQIWNAGGQIDLKDIIKCIPLEMLKQLKNECGGIQTLFKNNGHIFSIIQGKVQLKIPGINSMNVKKKRKTNNTINSIKTKSCWFHENHPDGCPNIEMNCNFKH</sequence>
<comment type="catalytic activity">
    <reaction evidence="9 10">
        <text>uridine(44) in tRNA(Ser) + S-adenosyl-L-methionine = 2'-O-methyluridine(44) in tRNA(Ser) + S-adenosyl-L-homocysteine + H(+)</text>
        <dbReference type="Rhea" id="RHEA:43100"/>
        <dbReference type="Rhea" id="RHEA-COMP:10339"/>
        <dbReference type="Rhea" id="RHEA-COMP:10340"/>
        <dbReference type="ChEBI" id="CHEBI:15378"/>
        <dbReference type="ChEBI" id="CHEBI:57856"/>
        <dbReference type="ChEBI" id="CHEBI:59789"/>
        <dbReference type="ChEBI" id="CHEBI:65315"/>
        <dbReference type="ChEBI" id="CHEBI:74478"/>
        <dbReference type="EC" id="2.1.1.211"/>
    </reaction>
</comment>
<evidence type="ECO:0000256" key="8">
    <source>
        <dbReference type="ARBA" id="ARBA00022694"/>
    </source>
</evidence>
<keyword evidence="6 10" id="KW-0808">Transferase</keyword>
<dbReference type="RefSeq" id="XP_015177206.1">
    <property type="nucleotide sequence ID" value="XM_015321720.1"/>
</dbReference>
<evidence type="ECO:0000256" key="6">
    <source>
        <dbReference type="ARBA" id="ARBA00022679"/>
    </source>
</evidence>
<evidence type="ECO:0000256" key="10">
    <source>
        <dbReference type="RuleBase" id="RU368004"/>
    </source>
</evidence>
<dbReference type="GeneID" id="107066782"/>
<evidence type="ECO:0000256" key="9">
    <source>
        <dbReference type="ARBA" id="ARBA00047957"/>
    </source>
</evidence>
<dbReference type="Pfam" id="PF07757">
    <property type="entry name" value="AdoMet_MTase"/>
    <property type="match status" value="1"/>
</dbReference>
<evidence type="ECO:0000313" key="11">
    <source>
        <dbReference type="Proteomes" id="UP000694924"/>
    </source>
</evidence>
<evidence type="ECO:0000256" key="2">
    <source>
        <dbReference type="ARBA" id="ARBA00004496"/>
    </source>
</evidence>
<dbReference type="EC" id="2.1.1.211" evidence="10"/>
<gene>
    <name evidence="12" type="primary">LOC107066782</name>
</gene>
<proteinExistence type="inferred from homology"/>
<keyword evidence="7 10" id="KW-0949">S-adenosyl-L-methionine</keyword>
<dbReference type="InterPro" id="IPR011671">
    <property type="entry name" value="tRNA_uracil_MeTrfase"/>
</dbReference>
<keyword evidence="5 10" id="KW-0489">Methyltransferase</keyword>
<name>A0ABM1IAG9_POLDO</name>
<evidence type="ECO:0000256" key="7">
    <source>
        <dbReference type="ARBA" id="ARBA00022691"/>
    </source>
</evidence>
<evidence type="ECO:0000256" key="5">
    <source>
        <dbReference type="ARBA" id="ARBA00022603"/>
    </source>
</evidence>
<protein>
    <recommendedName>
        <fullName evidence="10">tRNA (uracil-O(2)-)-methyltransferase</fullName>
        <ecNumber evidence="10">2.1.1.211</ecNumber>
    </recommendedName>
</protein>
<dbReference type="InterPro" id="IPR029063">
    <property type="entry name" value="SAM-dependent_MTases_sf"/>
</dbReference>
<comment type="similarity">
    <text evidence="3 10">Belongs to the TRM44 family.</text>
</comment>
<evidence type="ECO:0000256" key="4">
    <source>
        <dbReference type="ARBA" id="ARBA00022490"/>
    </source>
</evidence>
<keyword evidence="11" id="KW-1185">Reference proteome</keyword>
<dbReference type="SUPFAM" id="SSF53335">
    <property type="entry name" value="S-adenosyl-L-methionine-dependent methyltransferases"/>
    <property type="match status" value="1"/>
</dbReference>
<dbReference type="PANTHER" id="PTHR21210">
    <property type="entry name" value="TRNA (URACIL-O(2)-)-METHYLTRANSFERASE-RELATED"/>
    <property type="match status" value="1"/>
</dbReference>